<dbReference type="EMBL" id="JABEZW010000010">
    <property type="protein sequence ID" value="MBA0777362.1"/>
    <property type="molecule type" value="Genomic_DNA"/>
</dbReference>
<accession>A0A7J9EWD8</accession>
<organism evidence="1 2">
    <name type="scientific">Gossypium trilobum</name>
    <dbReference type="NCBI Taxonomy" id="34281"/>
    <lineage>
        <taxon>Eukaryota</taxon>
        <taxon>Viridiplantae</taxon>
        <taxon>Streptophyta</taxon>
        <taxon>Embryophyta</taxon>
        <taxon>Tracheophyta</taxon>
        <taxon>Spermatophyta</taxon>
        <taxon>Magnoliopsida</taxon>
        <taxon>eudicotyledons</taxon>
        <taxon>Gunneridae</taxon>
        <taxon>Pentapetalae</taxon>
        <taxon>rosids</taxon>
        <taxon>malvids</taxon>
        <taxon>Malvales</taxon>
        <taxon>Malvaceae</taxon>
        <taxon>Malvoideae</taxon>
        <taxon>Gossypium</taxon>
    </lineage>
</organism>
<gene>
    <name evidence="1" type="ORF">Gotri_005393</name>
</gene>
<reference evidence="1 2" key="1">
    <citation type="journal article" date="2019" name="Genome Biol. Evol.">
        <title>Insights into the evolution of the New World diploid cottons (Gossypium, subgenus Houzingenia) based on genome sequencing.</title>
        <authorList>
            <person name="Grover C.E."/>
            <person name="Arick M.A. 2nd"/>
            <person name="Thrash A."/>
            <person name="Conover J.L."/>
            <person name="Sanders W.S."/>
            <person name="Peterson D.G."/>
            <person name="Frelichowski J.E."/>
            <person name="Scheffler J.A."/>
            <person name="Scheffler B.E."/>
            <person name="Wendel J.F."/>
        </authorList>
    </citation>
    <scope>NUCLEOTIDE SEQUENCE [LARGE SCALE GENOMIC DNA]</scope>
    <source>
        <strain evidence="1">8</strain>
        <tissue evidence="1">Leaf</tissue>
    </source>
</reference>
<protein>
    <submittedName>
        <fullName evidence="1">Uncharacterized protein</fullName>
    </submittedName>
</protein>
<dbReference type="Proteomes" id="UP000593568">
    <property type="component" value="Unassembled WGS sequence"/>
</dbReference>
<dbReference type="AlphaFoldDB" id="A0A7J9EWD8"/>
<evidence type="ECO:0000313" key="1">
    <source>
        <dbReference type="EMBL" id="MBA0777362.1"/>
    </source>
</evidence>
<comment type="caution">
    <text evidence="1">The sequence shown here is derived from an EMBL/GenBank/DDBJ whole genome shotgun (WGS) entry which is preliminary data.</text>
</comment>
<sequence>MRLYEYGPRKHNKRRVIA</sequence>
<proteinExistence type="predicted"/>
<name>A0A7J9EWD8_9ROSI</name>
<evidence type="ECO:0000313" key="2">
    <source>
        <dbReference type="Proteomes" id="UP000593568"/>
    </source>
</evidence>
<keyword evidence="2" id="KW-1185">Reference proteome</keyword>